<comment type="caution">
    <text evidence="2">The sequence shown here is derived from an EMBL/GenBank/DDBJ whole genome shotgun (WGS) entry which is preliminary data.</text>
</comment>
<keyword evidence="1" id="KW-0812">Transmembrane</keyword>
<feature type="transmembrane region" description="Helical" evidence="1">
    <location>
        <begin position="6"/>
        <end position="30"/>
    </location>
</feature>
<keyword evidence="3" id="KW-1185">Reference proteome</keyword>
<gene>
    <name evidence="2" type="ORF">BDZ94DRAFT_1277436</name>
</gene>
<evidence type="ECO:0000313" key="3">
    <source>
        <dbReference type="Proteomes" id="UP000807353"/>
    </source>
</evidence>
<keyword evidence="1" id="KW-0472">Membrane</keyword>
<sequence length="65" mass="7339">MAICTFTIQALFMYFVALFILDAASVYRYIELDGKLATCKSVGLVGHKLESPEDLSLEICWCDRD</sequence>
<dbReference type="Proteomes" id="UP000807353">
    <property type="component" value="Unassembled WGS sequence"/>
</dbReference>
<protein>
    <submittedName>
        <fullName evidence="2">Uncharacterized protein</fullName>
    </submittedName>
</protein>
<dbReference type="AlphaFoldDB" id="A0A9P6CC72"/>
<reference evidence="2" key="1">
    <citation type="submission" date="2020-11" db="EMBL/GenBank/DDBJ databases">
        <authorList>
            <consortium name="DOE Joint Genome Institute"/>
            <person name="Ahrendt S."/>
            <person name="Riley R."/>
            <person name="Andreopoulos W."/>
            <person name="Labutti K."/>
            <person name="Pangilinan J."/>
            <person name="Ruiz-Duenas F.J."/>
            <person name="Barrasa J.M."/>
            <person name="Sanchez-Garcia M."/>
            <person name="Camarero S."/>
            <person name="Miyauchi S."/>
            <person name="Serrano A."/>
            <person name="Linde D."/>
            <person name="Babiker R."/>
            <person name="Drula E."/>
            <person name="Ayuso-Fernandez I."/>
            <person name="Pacheco R."/>
            <person name="Padilla G."/>
            <person name="Ferreira P."/>
            <person name="Barriuso J."/>
            <person name="Kellner H."/>
            <person name="Castanera R."/>
            <person name="Alfaro M."/>
            <person name="Ramirez L."/>
            <person name="Pisabarro A.G."/>
            <person name="Kuo A."/>
            <person name="Tritt A."/>
            <person name="Lipzen A."/>
            <person name="He G."/>
            <person name="Yan M."/>
            <person name="Ng V."/>
            <person name="Cullen D."/>
            <person name="Martin F."/>
            <person name="Rosso M.-N."/>
            <person name="Henrissat B."/>
            <person name="Hibbett D."/>
            <person name="Martinez A.T."/>
            <person name="Grigoriev I.V."/>
        </authorList>
    </citation>
    <scope>NUCLEOTIDE SEQUENCE</scope>
    <source>
        <strain evidence="2">CBS 247.69</strain>
    </source>
</reference>
<dbReference type="EMBL" id="MU150537">
    <property type="protein sequence ID" value="KAF9455738.1"/>
    <property type="molecule type" value="Genomic_DNA"/>
</dbReference>
<evidence type="ECO:0000256" key="1">
    <source>
        <dbReference type="SAM" id="Phobius"/>
    </source>
</evidence>
<keyword evidence="1" id="KW-1133">Transmembrane helix</keyword>
<name>A0A9P6CC72_9AGAR</name>
<accession>A0A9P6CC72</accession>
<evidence type="ECO:0000313" key="2">
    <source>
        <dbReference type="EMBL" id="KAF9455738.1"/>
    </source>
</evidence>
<organism evidence="2 3">
    <name type="scientific">Collybia nuda</name>
    <dbReference type="NCBI Taxonomy" id="64659"/>
    <lineage>
        <taxon>Eukaryota</taxon>
        <taxon>Fungi</taxon>
        <taxon>Dikarya</taxon>
        <taxon>Basidiomycota</taxon>
        <taxon>Agaricomycotina</taxon>
        <taxon>Agaricomycetes</taxon>
        <taxon>Agaricomycetidae</taxon>
        <taxon>Agaricales</taxon>
        <taxon>Tricholomatineae</taxon>
        <taxon>Clitocybaceae</taxon>
        <taxon>Collybia</taxon>
    </lineage>
</organism>
<proteinExistence type="predicted"/>